<dbReference type="GeneID" id="39607448"/>
<dbReference type="STRING" id="1051616.A0A3M9YEP5"/>
<evidence type="ECO:0000256" key="2">
    <source>
        <dbReference type="SAM" id="MobiDB-lite"/>
    </source>
</evidence>
<feature type="compositionally biased region" description="Acidic residues" evidence="2">
    <location>
        <begin position="508"/>
        <end position="523"/>
    </location>
</feature>
<organism evidence="3 4">
    <name type="scientific">Verticillium nonalfalfae</name>
    <dbReference type="NCBI Taxonomy" id="1051616"/>
    <lineage>
        <taxon>Eukaryota</taxon>
        <taxon>Fungi</taxon>
        <taxon>Dikarya</taxon>
        <taxon>Ascomycota</taxon>
        <taxon>Pezizomycotina</taxon>
        <taxon>Sordariomycetes</taxon>
        <taxon>Hypocreomycetidae</taxon>
        <taxon>Glomerellales</taxon>
        <taxon>Plectosphaerellaceae</taxon>
        <taxon>Verticillium</taxon>
    </lineage>
</organism>
<evidence type="ECO:0000313" key="3">
    <source>
        <dbReference type="EMBL" id="RNJ58939.1"/>
    </source>
</evidence>
<name>A0A3M9YEP5_9PEZI</name>
<keyword evidence="4" id="KW-1185">Reference proteome</keyword>
<feature type="compositionally biased region" description="Low complexity" evidence="2">
    <location>
        <begin position="439"/>
        <end position="453"/>
    </location>
</feature>
<feature type="coiled-coil region" evidence="1">
    <location>
        <begin position="1"/>
        <end position="28"/>
    </location>
</feature>
<evidence type="ECO:0000313" key="4">
    <source>
        <dbReference type="Proteomes" id="UP000267145"/>
    </source>
</evidence>
<dbReference type="EMBL" id="RBVV01000021">
    <property type="protein sequence ID" value="RNJ58939.1"/>
    <property type="molecule type" value="Genomic_DNA"/>
</dbReference>
<dbReference type="Proteomes" id="UP000267145">
    <property type="component" value="Unassembled WGS sequence"/>
</dbReference>
<dbReference type="RefSeq" id="XP_028497097.1">
    <property type="nucleotide sequence ID" value="XM_028637946.1"/>
</dbReference>
<gene>
    <name evidence="3" type="ORF">D7B24_003759</name>
</gene>
<evidence type="ECO:0000256" key="1">
    <source>
        <dbReference type="SAM" id="Coils"/>
    </source>
</evidence>
<accession>A0A3M9YEP5</accession>
<feature type="compositionally biased region" description="Low complexity" evidence="2">
    <location>
        <begin position="359"/>
        <end position="378"/>
    </location>
</feature>
<sequence>MDDATTLIGDLQQKLAQLDHKVAAYRLDMAAEFTRYSRDLLENIPEELSTQVRHGLAASLSQYPALGSELELADLVSLPSVGPIAADATTADLDAKSNIAAQTTELSPPLPDHTEDDSTIGNKPASPNHLLASPSDERDVHLQGVFTPNFLPLLSKSTEASPKPSMPSTPLTTASATSDEAATMGPTSRKDSKLETQRPLDSQTSLMPTRPHHERKGTNDTTSSGASESGEHKVRRSALRRSSTGGSKPPPSPRRVRFEFEGGEVLPTSSPRTSEVSLVLSHSLHSSNVPPPEPESSPEDDSMSAEAILGPDEDNEPPPKKVSSSQALRALSRTPLDANTIWTVINADSPEPSSEKSSPRNLVSPSSSRSSLANSPSRKASIPDSSKDTAELTVPRTKKFLKSPPPEREERASDDSDSSDDDFLAMAKPKSFANKKAIRSPPSRSPTRTTTSPPISPKPQPVTSTLNATVSRRQEKPLNPQVENEEEGIFDFEGLSSSKASVRPASPPEDEEEAEEVEEEDEGSGTPKNRPAVIYSTSPAVRIPPPRAERAEPQVPAHLLSGSVGSYRGRPVSMPVVKDPQVYAQAASLRDVNSFIGGLDGDTGTDEGDLASYRASVGQALFSGTPRSLTERMMMEDAQAARRAAQRQP</sequence>
<feature type="compositionally biased region" description="Low complexity" evidence="2">
    <location>
        <begin position="166"/>
        <end position="183"/>
    </location>
</feature>
<proteinExistence type="predicted"/>
<feature type="compositionally biased region" description="Basic and acidic residues" evidence="2">
    <location>
        <begin position="405"/>
        <end position="414"/>
    </location>
</feature>
<dbReference type="AlphaFoldDB" id="A0A3M9YEP5"/>
<reference evidence="3 4" key="1">
    <citation type="submission" date="2018-10" db="EMBL/GenBank/DDBJ databases">
        <title>Genome sequence of Verticillium nonalfalfae VnAa140.</title>
        <authorList>
            <person name="Stajich J.E."/>
            <person name="Kasson M.T."/>
        </authorList>
    </citation>
    <scope>NUCLEOTIDE SEQUENCE [LARGE SCALE GENOMIC DNA]</scope>
    <source>
        <strain evidence="3 4">VnAa140</strain>
    </source>
</reference>
<feature type="region of interest" description="Disordered" evidence="2">
    <location>
        <begin position="101"/>
        <end position="134"/>
    </location>
</feature>
<feature type="compositionally biased region" description="Basic and acidic residues" evidence="2">
    <location>
        <begin position="188"/>
        <end position="198"/>
    </location>
</feature>
<protein>
    <submittedName>
        <fullName evidence="3">Uncharacterized protein</fullName>
    </submittedName>
</protein>
<feature type="compositionally biased region" description="Low complexity" evidence="2">
    <location>
        <begin position="276"/>
        <end position="287"/>
    </location>
</feature>
<comment type="caution">
    <text evidence="3">The sequence shown here is derived from an EMBL/GenBank/DDBJ whole genome shotgun (WGS) entry which is preliminary data.</text>
</comment>
<keyword evidence="1" id="KW-0175">Coiled coil</keyword>
<feature type="region of interest" description="Disordered" evidence="2">
    <location>
        <begin position="156"/>
        <end position="556"/>
    </location>
</feature>